<gene>
    <name evidence="2" type="ORF">BpHYR1_024935</name>
</gene>
<organism evidence="2 3">
    <name type="scientific">Brachionus plicatilis</name>
    <name type="common">Marine rotifer</name>
    <name type="synonym">Brachionus muelleri</name>
    <dbReference type="NCBI Taxonomy" id="10195"/>
    <lineage>
        <taxon>Eukaryota</taxon>
        <taxon>Metazoa</taxon>
        <taxon>Spiralia</taxon>
        <taxon>Gnathifera</taxon>
        <taxon>Rotifera</taxon>
        <taxon>Eurotatoria</taxon>
        <taxon>Monogononta</taxon>
        <taxon>Pseudotrocha</taxon>
        <taxon>Ploima</taxon>
        <taxon>Brachionidae</taxon>
        <taxon>Brachionus</taxon>
    </lineage>
</organism>
<feature type="domain" description="DDE-1" evidence="1">
    <location>
        <begin position="64"/>
        <end position="206"/>
    </location>
</feature>
<dbReference type="Gene3D" id="3.30.420.10">
    <property type="entry name" value="Ribonuclease H-like superfamily/Ribonuclease H"/>
    <property type="match status" value="1"/>
</dbReference>
<name>A0A3M7P7Z1_BRAPC</name>
<reference evidence="2 3" key="1">
    <citation type="journal article" date="2018" name="Sci. Rep.">
        <title>Genomic signatures of local adaptation to the degree of environmental predictability in rotifers.</title>
        <authorList>
            <person name="Franch-Gras L."/>
            <person name="Hahn C."/>
            <person name="Garcia-Roger E.M."/>
            <person name="Carmona M.J."/>
            <person name="Serra M."/>
            <person name="Gomez A."/>
        </authorList>
    </citation>
    <scope>NUCLEOTIDE SEQUENCE [LARGE SCALE GENOMIC DNA]</scope>
    <source>
        <strain evidence="2">HYR1</strain>
    </source>
</reference>
<keyword evidence="3" id="KW-1185">Reference proteome</keyword>
<protein>
    <submittedName>
        <fullName evidence="2">Pogo transposable element with KRAB domain-like</fullName>
    </submittedName>
</protein>
<comment type="caution">
    <text evidence="2">The sequence shown here is derived from an EMBL/GenBank/DDBJ whole genome shotgun (WGS) entry which is preliminary data.</text>
</comment>
<dbReference type="OrthoDB" id="125347at2759"/>
<proteinExistence type="predicted"/>
<evidence type="ECO:0000259" key="1">
    <source>
        <dbReference type="Pfam" id="PF03184"/>
    </source>
</evidence>
<dbReference type="Proteomes" id="UP000276133">
    <property type="component" value="Unassembled WGS sequence"/>
</dbReference>
<sequence>MDETCIYLDAPSNYTIEVKGAKRVKANTTGSERTRLSALFTASAKPEKLPVMILVPRKEQLKDFIPPENTVIVYKTGATFNEETIIEHKNRILTSYMLTNNISDVTLLLDSAKCHQTRKVQDEYNGANINLMFIPPRMTNLVQPADVSWFASIKNEYHKKWNEWFLHTDKTFTRFGNMKSPGYATCIQWISKIWEDFDLQLIQNSFHHCGILSQTTQ</sequence>
<dbReference type="Pfam" id="PF03184">
    <property type="entry name" value="DDE_1"/>
    <property type="match status" value="1"/>
</dbReference>
<evidence type="ECO:0000313" key="3">
    <source>
        <dbReference type="Proteomes" id="UP000276133"/>
    </source>
</evidence>
<dbReference type="EMBL" id="REGN01012599">
    <property type="protein sequence ID" value="RMZ95089.1"/>
    <property type="molecule type" value="Genomic_DNA"/>
</dbReference>
<evidence type="ECO:0000313" key="2">
    <source>
        <dbReference type="EMBL" id="RMZ95089.1"/>
    </source>
</evidence>
<dbReference type="GO" id="GO:0003676">
    <property type="term" value="F:nucleic acid binding"/>
    <property type="evidence" value="ECO:0007669"/>
    <property type="project" value="InterPro"/>
</dbReference>
<dbReference type="InterPro" id="IPR036397">
    <property type="entry name" value="RNaseH_sf"/>
</dbReference>
<dbReference type="AlphaFoldDB" id="A0A3M7P7Z1"/>
<dbReference type="InterPro" id="IPR004875">
    <property type="entry name" value="DDE_SF_endonuclease_dom"/>
</dbReference>
<accession>A0A3M7P7Z1</accession>